<dbReference type="SUPFAM" id="SSF53254">
    <property type="entry name" value="Phosphoglycerate mutase-like"/>
    <property type="match status" value="1"/>
</dbReference>
<dbReference type="InterPro" id="IPR001345">
    <property type="entry name" value="PG/BPGM_mutase_AS"/>
</dbReference>
<dbReference type="RefSeq" id="WP_274260575.1">
    <property type="nucleotide sequence ID" value="NZ_CP117884.1"/>
</dbReference>
<evidence type="ECO:0000256" key="1">
    <source>
        <dbReference type="ARBA" id="ARBA00022801"/>
    </source>
</evidence>
<protein>
    <submittedName>
        <fullName evidence="2">Histidine phosphatase family protein</fullName>
    </submittedName>
</protein>
<accession>A0ABY7WRN2</accession>
<sequence length="238" mass="26025">MAVELWLTRHGETKYNVEGVVQGIVNSDLTELGAQDAQALGRGFAKDDVKFDAAYSSDLKRAADTAQIALAAAHIDIPVTQLEGLREQNFGMFDGGPETQRQGALTDILGKAGIQNIKSLNMKQMVELVHIIDKHNGHGHAESVETSVGRFNAAMLQIAKTAEEKHQENVFVVAHGAIIWLWLNSIGMPDSADFIKNVAVSKIMYTDKGFTLLKYNDRKYVEAGGGTKNVEAQQFNLN</sequence>
<dbReference type="PANTHER" id="PTHR46517">
    <property type="entry name" value="FRUCTOSE-2,6-BISPHOSPHATASE TIGAR"/>
    <property type="match status" value="1"/>
</dbReference>
<dbReference type="InterPro" id="IPR029033">
    <property type="entry name" value="His_PPase_superfam"/>
</dbReference>
<dbReference type="Pfam" id="PF00300">
    <property type="entry name" value="His_Phos_1"/>
    <property type="match status" value="1"/>
</dbReference>
<dbReference type="PROSITE" id="PS00175">
    <property type="entry name" value="PG_MUTASE"/>
    <property type="match status" value="1"/>
</dbReference>
<keyword evidence="1" id="KW-0378">Hydrolase</keyword>
<dbReference type="SMART" id="SM00855">
    <property type="entry name" value="PGAM"/>
    <property type="match status" value="1"/>
</dbReference>
<dbReference type="EMBL" id="CP117884">
    <property type="protein sequence ID" value="WDF82843.1"/>
    <property type="molecule type" value="Genomic_DNA"/>
</dbReference>
<dbReference type="Gene3D" id="3.40.50.1240">
    <property type="entry name" value="Phosphoglycerate mutase-like"/>
    <property type="match status" value="1"/>
</dbReference>
<dbReference type="CDD" id="cd07067">
    <property type="entry name" value="HP_PGM_like"/>
    <property type="match status" value="1"/>
</dbReference>
<dbReference type="InterPro" id="IPR013078">
    <property type="entry name" value="His_Pase_superF_clade-1"/>
</dbReference>
<evidence type="ECO:0000313" key="2">
    <source>
        <dbReference type="EMBL" id="WDF82843.1"/>
    </source>
</evidence>
<proteinExistence type="predicted"/>
<evidence type="ECO:0000313" key="3">
    <source>
        <dbReference type="Proteomes" id="UP001220377"/>
    </source>
</evidence>
<organism evidence="2 3">
    <name type="scientific">Lacticaseibacillus pabuli</name>
    <dbReference type="NCBI Taxonomy" id="3025672"/>
    <lineage>
        <taxon>Bacteria</taxon>
        <taxon>Bacillati</taxon>
        <taxon>Bacillota</taxon>
        <taxon>Bacilli</taxon>
        <taxon>Lactobacillales</taxon>
        <taxon>Lactobacillaceae</taxon>
        <taxon>Lacticaseibacillus</taxon>
    </lineage>
</organism>
<dbReference type="Proteomes" id="UP001220377">
    <property type="component" value="Chromosome"/>
</dbReference>
<name>A0ABY7WRN2_9LACO</name>
<keyword evidence="3" id="KW-1185">Reference proteome</keyword>
<dbReference type="InterPro" id="IPR051695">
    <property type="entry name" value="Phosphoglycerate_Mutase"/>
</dbReference>
<dbReference type="PANTHER" id="PTHR46517:SF1">
    <property type="entry name" value="FRUCTOSE-2,6-BISPHOSPHATASE TIGAR"/>
    <property type="match status" value="1"/>
</dbReference>
<gene>
    <name evidence="2" type="ORF">PQ472_00965</name>
</gene>
<reference evidence="2 3" key="1">
    <citation type="submission" date="2023-02" db="EMBL/GenBank/DDBJ databases">
        <title>Genome sequence of Lacticaseibacillus sp. KACC 23028.</title>
        <authorList>
            <person name="Kim S."/>
            <person name="Heo J."/>
            <person name="Kwon S.-W."/>
        </authorList>
    </citation>
    <scope>NUCLEOTIDE SEQUENCE [LARGE SCALE GENOMIC DNA]</scope>
    <source>
        <strain evidence="2 3">KACC 23028</strain>
    </source>
</reference>